<dbReference type="GO" id="GO:0005524">
    <property type="term" value="F:ATP binding"/>
    <property type="evidence" value="ECO:0007669"/>
    <property type="project" value="UniProtKB-KW"/>
</dbReference>
<keyword evidence="2" id="KW-0378">Hydrolase</keyword>
<organism evidence="13 14">
    <name type="scientific">Rotaria magnacalcarata</name>
    <dbReference type="NCBI Taxonomy" id="392030"/>
    <lineage>
        <taxon>Eukaryota</taxon>
        <taxon>Metazoa</taxon>
        <taxon>Spiralia</taxon>
        <taxon>Gnathifera</taxon>
        <taxon>Rotifera</taxon>
        <taxon>Eurotatoria</taxon>
        <taxon>Bdelloidea</taxon>
        <taxon>Philodinida</taxon>
        <taxon>Philodinidae</taxon>
        <taxon>Rotaria</taxon>
    </lineage>
</organism>
<dbReference type="InterPro" id="IPR012317">
    <property type="entry name" value="Poly(ADP-ribose)pol_cat_dom"/>
</dbReference>
<dbReference type="Gene3D" id="3.40.50.300">
    <property type="entry name" value="P-loop containing nucleotide triphosphate hydrolases"/>
    <property type="match status" value="2"/>
</dbReference>
<feature type="domain" description="PARP catalytic" evidence="10">
    <location>
        <begin position="1994"/>
        <end position="2182"/>
    </location>
</feature>
<evidence type="ECO:0000256" key="8">
    <source>
        <dbReference type="SAM" id="Coils"/>
    </source>
</evidence>
<dbReference type="InterPro" id="IPR027417">
    <property type="entry name" value="P-loop_NTPase"/>
</dbReference>
<dbReference type="Gene3D" id="1.20.120.1080">
    <property type="match status" value="1"/>
</dbReference>
<dbReference type="Proteomes" id="UP000663855">
    <property type="component" value="Unassembled WGS sequence"/>
</dbReference>
<evidence type="ECO:0000256" key="7">
    <source>
        <dbReference type="RuleBase" id="RU362114"/>
    </source>
</evidence>
<feature type="domain" description="Helicase C-terminal" evidence="12">
    <location>
        <begin position="1150"/>
        <end position="1323"/>
    </location>
</feature>
<evidence type="ECO:0000313" key="13">
    <source>
        <dbReference type="EMBL" id="CAF1506038.1"/>
    </source>
</evidence>
<dbReference type="EC" id="2.4.2.-" evidence="7"/>
<dbReference type="GO" id="GO:0003950">
    <property type="term" value="F:NAD+ poly-ADP-ribosyltransferase activity"/>
    <property type="evidence" value="ECO:0007669"/>
    <property type="project" value="UniProtKB-UniRule"/>
</dbReference>
<comment type="caution">
    <text evidence="13">The sequence shown here is derived from an EMBL/GenBank/DDBJ whole genome shotgun (WGS) entry which is preliminary data.</text>
</comment>
<keyword evidence="1" id="KW-0547">Nucleotide-binding</keyword>
<dbReference type="Pfam" id="PF00271">
    <property type="entry name" value="Helicase_C"/>
    <property type="match status" value="1"/>
</dbReference>
<dbReference type="EMBL" id="CAJNOV010013011">
    <property type="protein sequence ID" value="CAF1506038.1"/>
    <property type="molecule type" value="Genomic_DNA"/>
</dbReference>
<evidence type="ECO:0000256" key="9">
    <source>
        <dbReference type="SAM" id="MobiDB-lite"/>
    </source>
</evidence>
<comment type="similarity">
    <text evidence="5">Belongs to the DEAD box helicase family. DEAH subfamily. PRP16 sub-subfamily.</text>
</comment>
<sequence length="2182" mass="250305">MNILHAFYNDLEATHDSLDAFQAAWDGKRTGVKGFLEKYPTFKDKPGLWGTTLLYSVARNNHPDLVEYLVSTVQCSVNAQNQQHLEHAMRVEHITAPDFQRNPAAGSTALHAACFNGHLDIVKTLIKHGADYFIQNQAEETPIMNGQSHPKIRKYFEDILILGYSKNLTVMPKKPILEGENQLVEDCFWEYKRFPEDEWKQFSLVESEELQTSMIVIPGKNFNCEVHLKLRSTVYTVSLAQFLRTGKESDPERNLAWVRCRGSSILNFDCYALWQIMLIKHPSQSSSFPSLEIFSMTGTNDPSFKVQLNAWYNCDSKTNSQLDHAMNYRRKLIRLDFDCFGTEELEFNLATFSLTNTDGTIMGFIRWIPRLISKTARNKKQITFLDNFRSLKTIDVVPLTTEYRKQIFNPSSETSVTLKQDDNGDEDDDNGGVAYNTSTRDDDYDETATKNDKIIKPSASRNWCLNESIQHGDNSIRDDNDDHQPELKADDYFNETKANLGVSAPLSIVENVKPVGDPQATESMLAELKIENDKLKQALDNERARIDNQIRLNAERDSLHKKELAEALDKIERKHAMDKENKEKEMAEAIAEINKKRTIDEKQKKQELAAAKAELDRKKAIDERKKNEEMTAAMNEINRKHDEEVKQREAKLAETRMKHDNMKAEIDEMRQNEAKLQKIQKSIKTVEYNAVKAQIMHEYIMPQFDVILGYLKKHTKNVDNHFADILPRLTFQSEDAVYKIIIHGFPNHHSVFKGVLERISKLSNSTDSAKQFYEGRLKQNIRSITETLSQIRTKIQIWRRYVQVLKELLQEKANKYMKMFSDYIDKKAKALIEETITGGSTQPWIELKTETDDFNTQNRFIGEIEELKQQALEEFIKENISFQRLKVDKVPTEKSVSTVKRFIDKVKTNMKEKPEYRGHDLKQFSLIPALLEQIMIYYSSFTLQLPLFEVAQELLEKIDRNTVTTITTSTGSGKSTLLPALLIAEGYDRVIVTQPRRLPCTLISQRVNETMTLEGSSQSLNLAGWAVSGAESNPNAKILYLTDGLLKERLQYDENLITNYTKVEKSIVFFIDEVHERSVNIDFCLALLARLLIVQPELQSKMKLIISSATLDSSVPTLFRQIPQLKFAEFQMPAMGTLYTVTKVARPNENILDIVLELYKKRERYDQILCFVNSVAQVNECVRLLAEISRDTIMAYPLVQSQASNIQQTYIETGSVFFSTTVAETSLTFPSLKYVIDTGMVNVPLYDLYLKRTVLKEIRAAESTIKQRLGRLGRTKPGEYYSLYNFKVEDLRYPVPQICQSDLLNTEFSLRRSPLKQGLNYMKQFLADKPDQQAIDATIDELRKLGILEMAPSDELTPHGKCLAILPDFGSLSMSKSVLAALSDYNCGYDLIALSSILSVLNTSAIFKDLPLNLKSPDGDFMTLLNIMNEILLVKQSVQPHQFNLKRVCNQKGLTNIQHIIGQALRRYNSLEKSFNLSAEYRQSAQYKSGNWQPVARSLLAGYPENVFVSMKELYEKTHQFCRCTDTNDIAILDLQSTLIRDKTQAPVPFVLARDIRFSTAVRSTAVISFLGEINPDWIESPMQRVLQVNVSEENHLKNNNLFSNALNKFSLSTTMKLDQQTISLQGHSGQVLNAELHLRQQMVTELQFQLTNNCVPNTAAYDNMERNLEMIMKMPYIFNPMKWRWEAEKQVKITISSNTNRKTCDITVEGRDSDNQKVKQEFDSFLSWLRNCAVIRHPNAGVTPRLLRPQMRKDCLDIEERISHVTDSKRTKVDLHYGIRGPKATRETRMEVVSWIAVCKFSCKVEGGFVRDWIVGNDTARPADLIQNPEAWVTEEIRNNVKIACIHKDVVPADLDCHLPSHKYFDIDRFQDELHKFNIKCKVYRDNWRYVILLDEDAPTGPFTMDLIEPHVALTHDRIDLDVSNLSLEKDYTHELGMRVNITESPYLIELEDIVNNIKKKHFRVLRPKDSYVDERIEKMIHRGWTQLGEAFSVIPAPHIKHHAILVPLPRSSTLYDEILQDMSEICGITIKSIEEIKNSLLEDTYEAMKKMIAKGCPGFNPNERKLFHGTFGDGIKGITNDGFDDRHFSAIGNYGHGAYFADSPKKSHEYTHPETAGDRRVIFYSKVALGKEWLQTTKDDKLTSAPRGYHSIVGTATGVNEYIVYRYGQALPWLKITYEV</sequence>
<dbReference type="PROSITE" id="PS50088">
    <property type="entry name" value="ANK_REPEAT"/>
    <property type="match status" value="1"/>
</dbReference>
<name>A0A815TG84_9BILA</name>
<evidence type="ECO:0000256" key="4">
    <source>
        <dbReference type="ARBA" id="ARBA00022840"/>
    </source>
</evidence>
<dbReference type="SUPFAM" id="SSF48403">
    <property type="entry name" value="Ankyrin repeat"/>
    <property type="match status" value="1"/>
</dbReference>
<dbReference type="PANTHER" id="PTHR18934">
    <property type="entry name" value="ATP-DEPENDENT RNA HELICASE"/>
    <property type="match status" value="1"/>
</dbReference>
<dbReference type="SMART" id="SM00847">
    <property type="entry name" value="HA2"/>
    <property type="match status" value="1"/>
</dbReference>
<keyword evidence="6" id="KW-0040">ANK repeat</keyword>
<dbReference type="InterPro" id="IPR001650">
    <property type="entry name" value="Helicase_C-like"/>
</dbReference>
<keyword evidence="7" id="KW-0328">Glycosyltransferase</keyword>
<dbReference type="PROSITE" id="PS51194">
    <property type="entry name" value="HELICASE_CTER"/>
    <property type="match status" value="1"/>
</dbReference>
<dbReference type="SMART" id="SM00487">
    <property type="entry name" value="DEXDc"/>
    <property type="match status" value="1"/>
</dbReference>
<evidence type="ECO:0000313" key="14">
    <source>
        <dbReference type="Proteomes" id="UP000663855"/>
    </source>
</evidence>
<dbReference type="GO" id="GO:0004386">
    <property type="term" value="F:helicase activity"/>
    <property type="evidence" value="ECO:0007669"/>
    <property type="project" value="UniProtKB-KW"/>
</dbReference>
<keyword evidence="3" id="KW-0347">Helicase</keyword>
<feature type="coiled-coil region" evidence="8">
    <location>
        <begin position="525"/>
        <end position="682"/>
    </location>
</feature>
<dbReference type="InterPro" id="IPR036770">
    <property type="entry name" value="Ankyrin_rpt-contain_sf"/>
</dbReference>
<dbReference type="PANTHER" id="PTHR18934:SF91">
    <property type="entry name" value="PRE-MRNA-SPLICING FACTOR ATP-DEPENDENT RNA HELICASE PRP16"/>
    <property type="match status" value="1"/>
</dbReference>
<evidence type="ECO:0000256" key="2">
    <source>
        <dbReference type="ARBA" id="ARBA00022801"/>
    </source>
</evidence>
<evidence type="ECO:0000256" key="3">
    <source>
        <dbReference type="ARBA" id="ARBA00022806"/>
    </source>
</evidence>
<gene>
    <name evidence="13" type="ORF">CJN711_LOCUS27525</name>
</gene>
<feature type="repeat" description="ANK" evidence="6">
    <location>
        <begin position="105"/>
        <end position="137"/>
    </location>
</feature>
<keyword evidence="7" id="KW-0808">Transferase</keyword>
<dbReference type="CDD" id="cd17917">
    <property type="entry name" value="DEXHc_RHA-like"/>
    <property type="match status" value="1"/>
</dbReference>
<evidence type="ECO:0000256" key="1">
    <source>
        <dbReference type="ARBA" id="ARBA00022741"/>
    </source>
</evidence>
<dbReference type="SUPFAM" id="SSF56399">
    <property type="entry name" value="ADP-ribosylation"/>
    <property type="match status" value="1"/>
</dbReference>
<dbReference type="Gene3D" id="1.25.40.20">
    <property type="entry name" value="Ankyrin repeat-containing domain"/>
    <property type="match status" value="1"/>
</dbReference>
<evidence type="ECO:0000256" key="5">
    <source>
        <dbReference type="ARBA" id="ARBA00038040"/>
    </source>
</evidence>
<dbReference type="Gene3D" id="3.90.228.10">
    <property type="match status" value="1"/>
</dbReference>
<proteinExistence type="inferred from homology"/>
<dbReference type="GO" id="GO:0016787">
    <property type="term" value="F:hydrolase activity"/>
    <property type="evidence" value="ECO:0007669"/>
    <property type="project" value="UniProtKB-KW"/>
</dbReference>
<dbReference type="GO" id="GO:0003723">
    <property type="term" value="F:RNA binding"/>
    <property type="evidence" value="ECO:0007669"/>
    <property type="project" value="TreeGrafter"/>
</dbReference>
<keyword evidence="4" id="KW-0067">ATP-binding</keyword>
<dbReference type="SUPFAM" id="SSF52540">
    <property type="entry name" value="P-loop containing nucleoside triphosphate hydrolases"/>
    <property type="match status" value="1"/>
</dbReference>
<dbReference type="Pfam" id="PF00644">
    <property type="entry name" value="PARP"/>
    <property type="match status" value="1"/>
</dbReference>
<dbReference type="PROSITE" id="PS50297">
    <property type="entry name" value="ANK_REP_REGION"/>
    <property type="match status" value="1"/>
</dbReference>
<dbReference type="Pfam" id="PF12796">
    <property type="entry name" value="Ank_2"/>
    <property type="match status" value="1"/>
</dbReference>
<dbReference type="PROSITE" id="PS51059">
    <property type="entry name" value="PARP_CATALYTIC"/>
    <property type="match status" value="1"/>
</dbReference>
<keyword evidence="7" id="KW-0520">NAD</keyword>
<dbReference type="SMART" id="SM00248">
    <property type="entry name" value="ANK"/>
    <property type="match status" value="2"/>
</dbReference>
<dbReference type="InterPro" id="IPR007502">
    <property type="entry name" value="Helicase-assoc_dom"/>
</dbReference>
<accession>A0A815TG84</accession>
<feature type="domain" description="Helicase ATP-binding" evidence="11">
    <location>
        <begin position="955"/>
        <end position="1129"/>
    </location>
</feature>
<dbReference type="InterPro" id="IPR002110">
    <property type="entry name" value="Ankyrin_rpt"/>
</dbReference>
<protein>
    <recommendedName>
        <fullName evidence="7">Poly [ADP-ribose] polymerase</fullName>
        <shortName evidence="7">PARP</shortName>
        <ecNumber evidence="7">2.4.2.-</ecNumber>
    </recommendedName>
</protein>
<evidence type="ECO:0000259" key="10">
    <source>
        <dbReference type="PROSITE" id="PS51059"/>
    </source>
</evidence>
<feature type="region of interest" description="Disordered" evidence="9">
    <location>
        <begin position="414"/>
        <end position="452"/>
    </location>
</feature>
<reference evidence="13" key="1">
    <citation type="submission" date="2021-02" db="EMBL/GenBank/DDBJ databases">
        <authorList>
            <person name="Nowell W R."/>
        </authorList>
    </citation>
    <scope>NUCLEOTIDE SEQUENCE</scope>
</reference>
<evidence type="ECO:0000259" key="11">
    <source>
        <dbReference type="PROSITE" id="PS51192"/>
    </source>
</evidence>
<keyword evidence="8" id="KW-0175">Coiled coil</keyword>
<evidence type="ECO:0000259" key="12">
    <source>
        <dbReference type="PROSITE" id="PS51194"/>
    </source>
</evidence>
<dbReference type="PROSITE" id="PS51192">
    <property type="entry name" value="HELICASE_ATP_BIND_1"/>
    <property type="match status" value="1"/>
</dbReference>
<dbReference type="InterPro" id="IPR014001">
    <property type="entry name" value="Helicase_ATP-bd"/>
</dbReference>
<evidence type="ECO:0000256" key="6">
    <source>
        <dbReference type="PROSITE-ProRule" id="PRU00023"/>
    </source>
</evidence>